<gene>
    <name evidence="4" type="primary">LOC110758114</name>
</gene>
<accession>A0A6P5SPM1</accession>
<dbReference type="AlphaFoldDB" id="A0A6P5SPM1"/>
<dbReference type="KEGG" id="pavi:110758114"/>
<dbReference type="InterPro" id="IPR012337">
    <property type="entry name" value="RNaseH-like_sf"/>
</dbReference>
<dbReference type="Gene3D" id="3.10.20.370">
    <property type="match status" value="1"/>
</dbReference>
<name>A0A6P5SPM1_PRUAV</name>
<dbReference type="Pfam" id="PF17921">
    <property type="entry name" value="Integrase_H2C2"/>
    <property type="match status" value="1"/>
</dbReference>
<dbReference type="InterPro" id="IPR001584">
    <property type="entry name" value="Integrase_cat-core"/>
</dbReference>
<evidence type="ECO:0000259" key="2">
    <source>
        <dbReference type="PROSITE" id="PS50994"/>
    </source>
</evidence>
<organism evidence="3 4">
    <name type="scientific">Prunus avium</name>
    <name type="common">Cherry</name>
    <name type="synonym">Cerasus avium</name>
    <dbReference type="NCBI Taxonomy" id="42229"/>
    <lineage>
        <taxon>Eukaryota</taxon>
        <taxon>Viridiplantae</taxon>
        <taxon>Streptophyta</taxon>
        <taxon>Embryophyta</taxon>
        <taxon>Tracheophyta</taxon>
        <taxon>Spermatophyta</taxon>
        <taxon>Magnoliopsida</taxon>
        <taxon>eudicotyledons</taxon>
        <taxon>Gunneridae</taxon>
        <taxon>Pentapetalae</taxon>
        <taxon>rosids</taxon>
        <taxon>fabids</taxon>
        <taxon>Rosales</taxon>
        <taxon>Rosaceae</taxon>
        <taxon>Amygdaloideae</taxon>
        <taxon>Amygdaleae</taxon>
        <taxon>Prunus</taxon>
    </lineage>
</organism>
<reference evidence="4" key="1">
    <citation type="submission" date="2025-08" db="UniProtKB">
        <authorList>
            <consortium name="RefSeq"/>
        </authorList>
    </citation>
    <scope>IDENTIFICATION</scope>
</reference>
<dbReference type="SUPFAM" id="SSF56672">
    <property type="entry name" value="DNA/RNA polymerases"/>
    <property type="match status" value="1"/>
</dbReference>
<feature type="domain" description="Integrase catalytic" evidence="2">
    <location>
        <begin position="547"/>
        <end position="657"/>
    </location>
</feature>
<keyword evidence="3" id="KW-1185">Reference proteome</keyword>
<sequence>MNPKKCAFGVTAGNFLGFLVHQRGIEVDKSKATAIMAAPPPKTKKELQSFLGKVNFLRRFISNLAGKIRHLSPLLKLKDTERFVWGTEHQAALDDIKKYLSQPPALMSPKRGKPLRLYISASEGSIGCLLAQNNEFGREQAVHYLSRTLNTAELNYSPIEKLCLALYFVATKLRHYMLPSVVQIISRTDLIKYMLTRPIIRGRIGKWTMALSEFTFQYVAQKSVKGQALADFLAHHPAQGQEEELEVEIGMARMEKNYLTMHFDGSSTEARSGAGVVIESPQGQKWQFAFKLDFKCTNNQAEYEALIIGLEILKEMKATRVLVYGDSQLVINQLTGEYQWTSENLAMYYVTALNTANGFSRISFVHIPRVENGEANEMAQVASGVNIPNTDHDRLIRIERRTLPALAERGMAAQVSSADITDEINMTEADWRYPIVKYLRNPSGSHERTTRFRARCYLIYQNELYRKGSDGLLLLCPSAKDIKVIMTESHEGICGAHQSGVKMRWLVRRHGYYWPTILKDCIEYAKGCINCQIYGPIQRVPAEALHLITKPWPFRGWAVDIIGKIHPAASNQHAWILVATDYFTKWVEAESYRSISSTQVVKFFENHIVHRFGIPETIRADNGPRSATGTSPYALTYGHDAIVPMELKVRSLRVAEQPGQERGNCAQAMVQELEDLEQSRLDAYNLMQA</sequence>
<dbReference type="GeneID" id="110758114"/>
<dbReference type="PANTHER" id="PTHR48475:SF1">
    <property type="entry name" value="RNASE H TYPE-1 DOMAIN-CONTAINING PROTEIN"/>
    <property type="match status" value="1"/>
</dbReference>
<feature type="domain" description="RNase H type-1" evidence="1">
    <location>
        <begin position="255"/>
        <end position="388"/>
    </location>
</feature>
<dbReference type="InterPro" id="IPR036397">
    <property type="entry name" value="RNaseH_sf"/>
</dbReference>
<dbReference type="CDD" id="cd09279">
    <property type="entry name" value="RNase_HI_like"/>
    <property type="match status" value="1"/>
</dbReference>
<dbReference type="Gene3D" id="3.30.70.270">
    <property type="match status" value="1"/>
</dbReference>
<dbReference type="Gene3D" id="1.10.340.70">
    <property type="match status" value="1"/>
</dbReference>
<dbReference type="Pfam" id="PF13456">
    <property type="entry name" value="RVT_3"/>
    <property type="match status" value="1"/>
</dbReference>
<dbReference type="RefSeq" id="XP_021815596.1">
    <property type="nucleotide sequence ID" value="XM_021959904.1"/>
</dbReference>
<dbReference type="Proteomes" id="UP000515124">
    <property type="component" value="Unplaced"/>
</dbReference>
<evidence type="ECO:0000259" key="1">
    <source>
        <dbReference type="PROSITE" id="PS50879"/>
    </source>
</evidence>
<dbReference type="GO" id="GO:0003676">
    <property type="term" value="F:nucleic acid binding"/>
    <property type="evidence" value="ECO:0007669"/>
    <property type="project" value="InterPro"/>
</dbReference>
<dbReference type="Pfam" id="PF17919">
    <property type="entry name" value="RT_RNaseH_2"/>
    <property type="match status" value="1"/>
</dbReference>
<dbReference type="CDD" id="cd09274">
    <property type="entry name" value="RNase_HI_RT_Ty3"/>
    <property type="match status" value="1"/>
</dbReference>
<dbReference type="InterPro" id="IPR041577">
    <property type="entry name" value="RT_RNaseH_2"/>
</dbReference>
<dbReference type="InterPro" id="IPR002156">
    <property type="entry name" value="RNaseH_domain"/>
</dbReference>
<proteinExistence type="predicted"/>
<dbReference type="Gene3D" id="3.30.420.10">
    <property type="entry name" value="Ribonuclease H-like superfamily/Ribonuclease H"/>
    <property type="match status" value="2"/>
</dbReference>
<dbReference type="PANTHER" id="PTHR48475">
    <property type="entry name" value="RIBONUCLEASE H"/>
    <property type="match status" value="1"/>
</dbReference>
<evidence type="ECO:0000313" key="4">
    <source>
        <dbReference type="RefSeq" id="XP_021815596.1"/>
    </source>
</evidence>
<dbReference type="InterPro" id="IPR043128">
    <property type="entry name" value="Rev_trsase/Diguanyl_cyclase"/>
</dbReference>
<dbReference type="InterPro" id="IPR041588">
    <property type="entry name" value="Integrase_H2C2"/>
</dbReference>
<dbReference type="GO" id="GO:0004523">
    <property type="term" value="F:RNA-DNA hybrid ribonuclease activity"/>
    <property type="evidence" value="ECO:0007669"/>
    <property type="project" value="InterPro"/>
</dbReference>
<dbReference type="SUPFAM" id="SSF53098">
    <property type="entry name" value="Ribonuclease H-like"/>
    <property type="match status" value="2"/>
</dbReference>
<dbReference type="PROSITE" id="PS50994">
    <property type="entry name" value="INTEGRASE"/>
    <property type="match status" value="1"/>
</dbReference>
<dbReference type="GO" id="GO:0015074">
    <property type="term" value="P:DNA integration"/>
    <property type="evidence" value="ECO:0007669"/>
    <property type="project" value="InterPro"/>
</dbReference>
<dbReference type="InterPro" id="IPR043502">
    <property type="entry name" value="DNA/RNA_pol_sf"/>
</dbReference>
<dbReference type="PROSITE" id="PS50879">
    <property type="entry name" value="RNASE_H_1"/>
    <property type="match status" value="1"/>
</dbReference>
<protein>
    <submittedName>
        <fullName evidence="4">Uncharacterized protein LOC110758114</fullName>
    </submittedName>
</protein>
<evidence type="ECO:0000313" key="3">
    <source>
        <dbReference type="Proteomes" id="UP000515124"/>
    </source>
</evidence>